<dbReference type="GO" id="GO:0051604">
    <property type="term" value="P:protein maturation"/>
    <property type="evidence" value="ECO:0000318"/>
    <property type="project" value="GO_Central"/>
</dbReference>
<dbReference type="GeneID" id="78448535"/>
<evidence type="ECO:0000313" key="4">
    <source>
        <dbReference type="EMBL" id="BAD86189.1"/>
    </source>
</evidence>
<dbReference type="Gene3D" id="3.40.50.11750">
    <property type="entry name" value="HypD, alpha/beta domain 1"/>
    <property type="match status" value="2"/>
</dbReference>
<dbReference type="AlphaFoldDB" id="Q5JII1"/>
<dbReference type="EMBL" id="AB185891">
    <property type="protein sequence ID" value="BAD89078.1"/>
    <property type="molecule type" value="Genomic_DNA"/>
</dbReference>
<keyword evidence="3 7" id="KW-0408">Iron</keyword>
<dbReference type="GO" id="GO:0070025">
    <property type="term" value="F:carbon monoxide binding"/>
    <property type="evidence" value="ECO:0000318"/>
    <property type="project" value="GO_Central"/>
</dbReference>
<proteinExistence type="evidence at protein level"/>
<dbReference type="FunCoup" id="Q5JII1">
    <property type="interactions" value="3"/>
</dbReference>
<dbReference type="PDBsum" id="3VYS"/>
<feature type="modified residue" description="Cysteine sulfinic acid (-SO2H)" evidence="7">
    <location>
        <position position="38"/>
    </location>
</feature>
<feature type="binding site" evidence="7 8">
    <location>
        <position position="345"/>
    </location>
    <ligand>
        <name>[4Fe-4S] cluster</name>
        <dbReference type="ChEBI" id="CHEBI:49883"/>
    </ligand>
</feature>
<evidence type="ECO:0000256" key="3">
    <source>
        <dbReference type="ARBA" id="ARBA00023004"/>
    </source>
</evidence>
<dbReference type="OrthoDB" id="372075at2157"/>
<feature type="binding site" evidence="7 8">
    <location>
        <position position="338"/>
    </location>
    <ligand>
        <name>[4Fe-4S] cluster</name>
        <dbReference type="ChEBI" id="CHEBI:49883"/>
    </ligand>
</feature>
<dbReference type="HOGENOM" id="CLU_048562_1_0_2"/>
<dbReference type="Proteomes" id="UP000000536">
    <property type="component" value="Chromosome"/>
</dbReference>
<dbReference type="DIP" id="DIP-59990N"/>
<evidence type="ECO:0000313" key="5">
    <source>
        <dbReference type="EMBL" id="BAD89078.1"/>
    </source>
</evidence>
<keyword evidence="7 8" id="KW-0411">Iron-sulfur</keyword>
<dbReference type="PDBsum" id="3VYR"/>
<reference evidence="8 9" key="4">
    <citation type="journal article" date="2012" name="Structure">
        <title>Crystal structures of the HypCD complex and the HypCDE ternary complex: transient intermediate complexes during [NiFe] hydrogenase maturation.</title>
        <authorList>
            <person name="Watanabe S."/>
            <person name="Matsumi R."/>
            <person name="Atomi H."/>
            <person name="Imanaka T."/>
            <person name="Miki K."/>
        </authorList>
    </citation>
    <scope>X-RAY CRYSTALLOGRAPHY (2.25 ANGSTROMS) IN COMPLEX WITH [4FE-4S] CLUSTER</scope>
    <scope>DISULFIDE BONDS</scope>
</reference>
<feature type="disulfide bond" evidence="7 8">
    <location>
        <begin position="325"/>
        <end position="354"/>
    </location>
</feature>
<dbReference type="PDB" id="3VYR">
    <property type="method" value="X-ray"/>
    <property type="resolution" value="2.55 A"/>
    <property type="chains" value="B=1-372"/>
</dbReference>
<dbReference type="PDB" id="3VYT">
    <property type="method" value="X-ray"/>
    <property type="resolution" value="2.25 A"/>
    <property type="chains" value="B=1-372"/>
</dbReference>
<keyword evidence="2 7" id="KW-0479">Metal-binding</keyword>
<reference evidence="7" key="3">
    <citation type="journal article" date="2007" name="Mol. Cell">
        <title>Crystal structures of [NiFe] hydrogenase maturation proteins HypC, HypD, and HypE: insights into cyanation reaction by thiol redox signaling.</title>
        <authorList>
            <person name="Watanabe S."/>
            <person name="Matsumi R."/>
            <person name="Arai T."/>
            <person name="Atomi H."/>
            <person name="Imanaka T."/>
            <person name="Miki K."/>
        </authorList>
    </citation>
    <scope>X-RAY CRYSTALLOGRAPHY (2.07 ANGSTROMS) IN COMPLEX WITH [4FE-4S] CLUSTER</scope>
    <scope>SULFINATION AT CYS-38</scope>
    <scope>DISULFIDE BONDS</scope>
</reference>
<dbReference type="PANTHER" id="PTHR30149:SF0">
    <property type="entry name" value="HYDROGENASE MATURATION FACTOR HYPD"/>
    <property type="match status" value="1"/>
</dbReference>
<evidence type="ECO:0000313" key="6">
    <source>
        <dbReference type="Proteomes" id="UP000000536"/>
    </source>
</evidence>
<dbReference type="eggNOG" id="arCOG04428">
    <property type="taxonomic scope" value="Archaea"/>
</dbReference>
<evidence type="ECO:0007829" key="9">
    <source>
        <dbReference type="PDB" id="3VYS"/>
    </source>
</evidence>
<dbReference type="PDB" id="3VYS">
    <property type="method" value="X-ray"/>
    <property type="resolution" value="2.35 A"/>
    <property type="chains" value="B=1-372"/>
</dbReference>
<dbReference type="RefSeq" id="WP_011250950.1">
    <property type="nucleotide sequence ID" value="NC_006624.1"/>
</dbReference>
<dbReference type="KEGG" id="tko:TK2000"/>
<dbReference type="InterPro" id="IPR042243">
    <property type="entry name" value="HypD_1"/>
</dbReference>
<dbReference type="SMR" id="Q5JII1"/>
<dbReference type="GO" id="GO:0005506">
    <property type="term" value="F:iron ion binding"/>
    <property type="evidence" value="ECO:0000318"/>
    <property type="project" value="GO_Central"/>
</dbReference>
<evidence type="ECO:0007829" key="7">
    <source>
        <dbReference type="PDB" id="2Z1D"/>
    </source>
</evidence>
<feature type="binding site" evidence="7 8">
    <location>
        <position position="323"/>
    </location>
    <ligand>
        <name>[4Fe-4S] cluster</name>
        <dbReference type="ChEBI" id="CHEBI:49883"/>
    </ligand>
</feature>
<protein>
    <submittedName>
        <fullName evidence="4 5">hydrogenase expression/formation protein HypD</fullName>
    </submittedName>
</protein>
<evidence type="ECO:0000256" key="2">
    <source>
        <dbReference type="ARBA" id="ARBA00022723"/>
    </source>
</evidence>
<sequence length="372" mass="41873">MEEPFEAYRSREVAMKLVEKIREEAKTLDGEIRIMHVCGTHEDTVTRHGIRSLLPENVKVVSGPGCPVCITPVEDIVAMQLIMRKAREEGEEIILTTFGDMYKIPTPMGSFADLKSEGFDVRIVYGIFDTYRIAKENPDKTVVHFSPGFETTTAPAAGMLNVAAQEELENFKIYSVHRLTPPAVEVLLKQGTVFQGLIAPGHVSTIIGVKGWEYLTEKYGIPQVVAGFEPNDVLMAILMLIRMYKEGEARIINEYERAVKYEGNVVAQKMIDKFFEVVDAKWRALGVFPKSGLELRKEWKDFEIRSFYKVEVPKNLPDLEKGCRCGAVLRGLALPTDCPLFGKTCTPRHPVGPCMVSYEGTCQIFYKYGVLF</sequence>
<dbReference type="Gene3D" id="6.10.20.100">
    <property type="match status" value="1"/>
</dbReference>
<dbReference type="PDB" id="3VYU">
    <property type="method" value="X-ray"/>
    <property type="resolution" value="2.75 A"/>
    <property type="chains" value="B=1-372"/>
</dbReference>
<comment type="similarity">
    <text evidence="1">Belongs to the HypD family.</text>
</comment>
<evidence type="ECO:0000256" key="1">
    <source>
        <dbReference type="ARBA" id="ARBA00007888"/>
    </source>
</evidence>
<dbReference type="STRING" id="69014.TK2000"/>
<gene>
    <name evidence="5" type="primary">Tk-hypD</name>
    <name evidence="4" type="ordered locus">TK2000</name>
</gene>
<dbReference type="PIRSF" id="PIRSF005622">
    <property type="entry name" value="Hydrgn_mat_hypD"/>
    <property type="match status" value="1"/>
</dbReference>
<dbReference type="NCBIfam" id="TIGR00075">
    <property type="entry name" value="hypD"/>
    <property type="match status" value="1"/>
</dbReference>
<keyword evidence="6" id="KW-1185">Reference proteome</keyword>
<feature type="binding site" evidence="7 8">
    <location>
        <position position="362"/>
    </location>
    <ligand>
        <name>[4Fe-4S] cluster</name>
        <dbReference type="ChEBI" id="CHEBI:49883"/>
    </ligand>
</feature>
<dbReference type="IntAct" id="Q5JII1">
    <property type="interactions" value="2"/>
</dbReference>
<dbReference type="InterPro" id="IPR042244">
    <property type="entry name" value="HypD_2_sf"/>
</dbReference>
<keyword evidence="7 8" id="KW-0004">4Fe-4S</keyword>
<organism evidence="4 6">
    <name type="scientific">Thermococcus kodakarensis (strain ATCC BAA-918 / JCM 12380 / KOD1)</name>
    <name type="common">Pyrococcus kodakaraensis (strain KOD1)</name>
    <dbReference type="NCBI Taxonomy" id="69014"/>
    <lineage>
        <taxon>Archaea</taxon>
        <taxon>Methanobacteriati</taxon>
        <taxon>Methanobacteriota</taxon>
        <taxon>Thermococci</taxon>
        <taxon>Thermococcales</taxon>
        <taxon>Thermococcaceae</taxon>
        <taxon>Thermococcus</taxon>
    </lineage>
</organism>
<dbReference type="PATRIC" id="fig|69014.16.peg.1953"/>
<dbReference type="InterPro" id="IPR002780">
    <property type="entry name" value="Hyd_form_HypD"/>
</dbReference>
<dbReference type="PDB" id="2Z1D">
    <property type="method" value="X-ray"/>
    <property type="resolution" value="2.07 A"/>
    <property type="chains" value="A/B=1-372"/>
</dbReference>
<name>Q5JII1_THEKO</name>
<reference evidence="5" key="1">
    <citation type="submission" date="2004-07" db="EMBL/GenBank/DDBJ databases">
        <title>An archaeal HypC interacts both with the large subunit of [NiFe]-hydrogenase and HypD.</title>
        <authorList>
            <person name="Kanai T."/>
            <person name="Hirao Y."/>
            <person name="Atomi H."/>
            <person name="Imanaka T."/>
        </authorList>
    </citation>
    <scope>NUCLEOTIDE SEQUENCE</scope>
</reference>
<reference evidence="4 6" key="2">
    <citation type="journal article" date="2005" name="Genome Res.">
        <title>Complete genome sequence of the hyperthermophilic archaeon Thermococcus kodakaraensis KOD1 and comparison with Pyrococcus genomes.</title>
        <authorList>
            <person name="Fukui T."/>
            <person name="Atomi H."/>
            <person name="Kanai T."/>
            <person name="Matsumi R."/>
            <person name="Fujiwara S."/>
            <person name="Imanaka T."/>
        </authorList>
    </citation>
    <scope>NUCLEOTIDE SEQUENCE [LARGE SCALE GENOMIC DNA]</scope>
    <source>
        <strain evidence="6">ATCC BAA-918 / JCM 12380 / KOD1</strain>
        <strain evidence="4">KOD1</strain>
    </source>
</reference>
<dbReference type="PDBsum" id="3VYU"/>
<feature type="disulfide bond" evidence="7 8">
    <location>
        <begin position="66"/>
        <end position="69"/>
    </location>
</feature>
<evidence type="ECO:0007829" key="8">
    <source>
        <dbReference type="PDB" id="3VYR"/>
    </source>
</evidence>
<accession>Q5H7P6</accession>
<dbReference type="PANTHER" id="PTHR30149">
    <property type="entry name" value="HYDROGENASE PROTEIN ASSEMBLY PROTEIN HYPD"/>
    <property type="match status" value="1"/>
</dbReference>
<dbReference type="GO" id="GO:0051539">
    <property type="term" value="F:4 iron, 4 sulfur cluster binding"/>
    <property type="evidence" value="ECO:0000318"/>
    <property type="project" value="GO_Central"/>
</dbReference>
<dbReference type="PDBsum" id="2Z1D"/>
<dbReference type="EnsemblBacteria" id="BAD86189">
    <property type="protein sequence ID" value="BAD86189"/>
    <property type="gene ID" value="TK2000"/>
</dbReference>
<dbReference type="PDBsum" id="3VYT"/>
<dbReference type="EMBL" id="AP006878">
    <property type="protein sequence ID" value="BAD86189.1"/>
    <property type="molecule type" value="Genomic_DNA"/>
</dbReference>
<keyword evidence="7 8" id="KW-0002">3D-structure</keyword>
<accession>Q5JII1</accession>
<dbReference type="Pfam" id="PF01924">
    <property type="entry name" value="HypD"/>
    <property type="match status" value="1"/>
</dbReference>